<accession>S6D9A2</accession>
<name>S6D9A2_9EURY</name>
<evidence type="ECO:0000313" key="2">
    <source>
        <dbReference type="Proteomes" id="UP000015381"/>
    </source>
</evidence>
<dbReference type="Proteomes" id="UP000015381">
    <property type="component" value="Chromosome I"/>
</dbReference>
<evidence type="ECO:0000313" key="1">
    <source>
        <dbReference type="EMBL" id="CCQ34856.1"/>
    </source>
</evidence>
<dbReference type="EMBL" id="HF571520">
    <property type="protein sequence ID" value="CCQ34856.1"/>
    <property type="molecule type" value="Genomic_DNA"/>
</dbReference>
<dbReference type="KEGG" id="hti:HTIA_2754"/>
<organism evidence="1 2">
    <name type="scientific">Halorhabdus tiamatea SARL4B</name>
    <dbReference type="NCBI Taxonomy" id="1033806"/>
    <lineage>
        <taxon>Archaea</taxon>
        <taxon>Methanobacteriati</taxon>
        <taxon>Methanobacteriota</taxon>
        <taxon>Stenosarchaea group</taxon>
        <taxon>Halobacteria</taxon>
        <taxon>Halobacteriales</taxon>
        <taxon>Haloarculaceae</taxon>
        <taxon>Halorhabdus</taxon>
    </lineage>
</organism>
<dbReference type="HOGENOM" id="CLU_3245279_0_0_2"/>
<dbReference type="AlphaFoldDB" id="S6D9A2"/>
<gene>
    <name evidence="1" type="ORF">HTIA_2754</name>
</gene>
<sequence length="42" mass="4907">MTGRISRQIERNIRQVSASELSHTCQIWVPLARITADRRVEQ</sequence>
<proteinExistence type="predicted"/>
<protein>
    <submittedName>
        <fullName evidence="1">Uncharacterized protein</fullName>
    </submittedName>
</protein>
<reference evidence="1 2" key="1">
    <citation type="journal article" date="2014" name="Environ. Microbiol.">
        <title>Halorhabdus tiamatea: proteogenomics and glycosidase activity measurements identify the first cultivated euryarchaeon from a deep-sea anoxic brine lake as potential polysaccharide degrader.</title>
        <authorList>
            <person name="Werner J."/>
            <person name="Ferrer M."/>
            <person name="Michel G."/>
            <person name="Mann A.J."/>
            <person name="Huang S."/>
            <person name="Juarez S."/>
            <person name="Ciordia S."/>
            <person name="Albar J.P."/>
            <person name="Alcaide M."/>
            <person name="La Cono V."/>
            <person name="Yakimov M.M."/>
            <person name="Antunes A."/>
            <person name="Taborda M."/>
            <person name="Da Costa M.S."/>
            <person name="Amann R.I."/>
            <person name="Gloeckner F.O."/>
            <person name="Golyshina O.V."/>
            <person name="Golyshin P.N."/>
            <person name="Teeling H."/>
        </authorList>
    </citation>
    <scope>NUCLEOTIDE SEQUENCE [LARGE SCALE GENOMIC DNA]</scope>
    <source>
        <strain evidence="2">SARL4B</strain>
    </source>
</reference>
<keyword evidence="2" id="KW-1185">Reference proteome</keyword>